<feature type="region of interest" description="Disordered" evidence="1">
    <location>
        <begin position="58"/>
        <end position="87"/>
    </location>
</feature>
<proteinExistence type="predicted"/>
<organism evidence="2">
    <name type="scientific">uncultured Caudovirales phage</name>
    <dbReference type="NCBI Taxonomy" id="2100421"/>
    <lineage>
        <taxon>Viruses</taxon>
        <taxon>Duplodnaviria</taxon>
        <taxon>Heunggongvirae</taxon>
        <taxon>Uroviricota</taxon>
        <taxon>Caudoviricetes</taxon>
        <taxon>Peduoviridae</taxon>
        <taxon>Maltschvirus</taxon>
        <taxon>Maltschvirus maltsch</taxon>
    </lineage>
</organism>
<evidence type="ECO:0000256" key="1">
    <source>
        <dbReference type="SAM" id="MobiDB-lite"/>
    </source>
</evidence>
<accession>A0A6J5Q7S2</accession>
<reference evidence="2" key="1">
    <citation type="submission" date="2020-05" db="EMBL/GenBank/DDBJ databases">
        <authorList>
            <person name="Chiriac C."/>
            <person name="Salcher M."/>
            <person name="Ghai R."/>
            <person name="Kavagutti S V."/>
        </authorList>
    </citation>
    <scope>NUCLEOTIDE SEQUENCE</scope>
</reference>
<name>A0A6J5Q7S2_9CAUD</name>
<feature type="compositionally biased region" description="Polar residues" evidence="1">
    <location>
        <begin position="58"/>
        <end position="68"/>
    </location>
</feature>
<evidence type="ECO:0000313" key="2">
    <source>
        <dbReference type="EMBL" id="CAB4180063.1"/>
    </source>
</evidence>
<sequence>MAYSMKKGGKEIGSAAVYAPPHRMDGTAMSISSNPGKDPNRSKLDTYDVSIGAISKSAGNETTKTSGIKTRGNGCATKGVMARGPMA</sequence>
<gene>
    <name evidence="2" type="ORF">UFOVP1049_5</name>
</gene>
<protein>
    <submittedName>
        <fullName evidence="2">Uncharacterized protein</fullName>
    </submittedName>
</protein>
<dbReference type="EMBL" id="LR796986">
    <property type="protein sequence ID" value="CAB4180063.1"/>
    <property type="molecule type" value="Genomic_DNA"/>
</dbReference>